<evidence type="ECO:0000313" key="1">
    <source>
        <dbReference type="EMBL" id="SUS08782.1"/>
    </source>
</evidence>
<organism evidence="1">
    <name type="scientific">metagenome</name>
    <dbReference type="NCBI Taxonomy" id="256318"/>
    <lineage>
        <taxon>unclassified sequences</taxon>
        <taxon>metagenomes</taxon>
    </lineage>
</organism>
<dbReference type="EMBL" id="UIDG01000643">
    <property type="protein sequence ID" value="SUS08782.1"/>
    <property type="molecule type" value="Genomic_DNA"/>
</dbReference>
<protein>
    <submittedName>
        <fullName evidence="1">Uncharacterized protein</fullName>
    </submittedName>
</protein>
<name>A0A380TJY8_9ZZZZ</name>
<accession>A0A380TJY8</accession>
<reference evidence="1" key="1">
    <citation type="submission" date="2018-07" db="EMBL/GenBank/DDBJ databases">
        <authorList>
            <person name="Quirk P.G."/>
            <person name="Krulwich T.A."/>
        </authorList>
    </citation>
    <scope>NUCLEOTIDE SEQUENCE</scope>
</reference>
<sequence length="42" mass="4591">MQRERHAGTLAIAQILDCYGLLYPKTWGGDEAKDLEAGERGG</sequence>
<gene>
    <name evidence="1" type="ORF">DF3PB_880004</name>
</gene>
<dbReference type="AlphaFoldDB" id="A0A380TJY8"/>
<proteinExistence type="predicted"/>